<evidence type="ECO:0000256" key="1">
    <source>
        <dbReference type="ARBA" id="ARBA00005964"/>
    </source>
</evidence>
<protein>
    <recommendedName>
        <fullName evidence="6">Carboxylic ester hydrolase</fullName>
        <ecNumber evidence="6">3.1.1.-</ecNumber>
    </recommendedName>
</protein>
<dbReference type="EMBL" id="JAIFRP010000006">
    <property type="protein sequence ID" value="KAK2587558.1"/>
    <property type="molecule type" value="Genomic_DNA"/>
</dbReference>
<dbReference type="InterPro" id="IPR002018">
    <property type="entry name" value="CarbesteraseB"/>
</dbReference>
<feature type="domain" description="Carboxylesterase type B" evidence="7">
    <location>
        <begin position="9"/>
        <end position="570"/>
    </location>
</feature>
<sequence>MAESRMDKPPVISTKFGLIAGKWSTSARDLPIANYLGIPYAEPPVGDLRFRSPQPWSRSWTGVRNVTQDGSPCVQRTLSGTILGEEDCLYLNVFVPEILDSRFAAYKRPVLVFIHGGSFNTGYGSSKLFAPTYFADQQVILVVMNYRLGPLGFFSLGSKPAPGNYGLKDMVLALKWVKENIEQFGGDPNLVTLMGQSAGAGATHILALSKQTEGLFDKYILHSGSALATWALHPRRSIRRSSLDLATSLGCLSLIRNTTETNITDSDNSTSTDQDNTKFEDYFEGEESEEFDEEVVECMRSMNTSSILEKIPEQYLWKENPYCIFGPTLEDDSSDDAILSIHPMEIIEKQLFRDMPCIIGVVRDEGLLKTIEAYIDASAQDMLIDNFEMFLPTFLEAQEVVNNVSELARAIEDFYFHGNISYNFINIITQVAGDGLITWPTYKAVKYQSEVMNTSLYFFLFSYGGTYSGTFKTANQIRYGVTHGDDINYLFPIYNYELSALSLHNTDEDWTMINVMTEMWANFMRTGVPRAWRTTEWPDYRDHREFMSFGAGRTVDIRVEGDFLSDRMEFWETLMGNVTDETFKLDLTMSTENSLDTDTKVDSSAIRAYDFRAASSFLCLVTILAWSM</sequence>
<dbReference type="Proteomes" id="UP001258017">
    <property type="component" value="Unassembled WGS sequence"/>
</dbReference>
<keyword evidence="2" id="KW-0719">Serine esterase</keyword>
<dbReference type="AlphaFoldDB" id="A0AAD9RXZ8"/>
<evidence type="ECO:0000256" key="2">
    <source>
        <dbReference type="ARBA" id="ARBA00022487"/>
    </source>
</evidence>
<keyword evidence="9" id="KW-1185">Reference proteome</keyword>
<evidence type="ECO:0000313" key="8">
    <source>
        <dbReference type="EMBL" id="KAK2587558.1"/>
    </source>
</evidence>
<evidence type="ECO:0000256" key="6">
    <source>
        <dbReference type="RuleBase" id="RU361235"/>
    </source>
</evidence>
<reference evidence="8" key="2">
    <citation type="journal article" date="2023" name="Commun. Biol.">
        <title>Intrasexual cuticular hydrocarbon dimorphism in a wasp sheds light on hydrocarbon biosynthesis genes in Hymenoptera.</title>
        <authorList>
            <person name="Moris V.C."/>
            <person name="Podsiadlowski L."/>
            <person name="Martin S."/>
            <person name="Oeyen J.P."/>
            <person name="Donath A."/>
            <person name="Petersen M."/>
            <person name="Wilbrandt J."/>
            <person name="Misof B."/>
            <person name="Liedtke D."/>
            <person name="Thamm M."/>
            <person name="Scheiner R."/>
            <person name="Schmitt T."/>
            <person name="Niehuis O."/>
        </authorList>
    </citation>
    <scope>NUCLEOTIDE SEQUENCE</scope>
    <source>
        <strain evidence="8">GBR_01_08_01A</strain>
    </source>
</reference>
<accession>A0AAD9RXZ8</accession>
<dbReference type="PROSITE" id="PS00941">
    <property type="entry name" value="CARBOXYLESTERASE_B_2"/>
    <property type="match status" value="1"/>
</dbReference>
<dbReference type="EC" id="3.1.1.-" evidence="6"/>
<keyword evidence="5" id="KW-0325">Glycoprotein</keyword>
<gene>
    <name evidence="8" type="ORF">KPH14_003687</name>
</gene>
<dbReference type="Gene3D" id="3.40.50.1820">
    <property type="entry name" value="alpha/beta hydrolase"/>
    <property type="match status" value="1"/>
</dbReference>
<dbReference type="InterPro" id="IPR019826">
    <property type="entry name" value="Carboxylesterase_B_AS"/>
</dbReference>
<evidence type="ECO:0000259" key="7">
    <source>
        <dbReference type="Pfam" id="PF00135"/>
    </source>
</evidence>
<reference evidence="8" key="1">
    <citation type="submission" date="2021-08" db="EMBL/GenBank/DDBJ databases">
        <authorList>
            <person name="Misof B."/>
            <person name="Oliver O."/>
            <person name="Podsiadlowski L."/>
            <person name="Donath A."/>
            <person name="Peters R."/>
            <person name="Mayer C."/>
            <person name="Rust J."/>
            <person name="Gunkel S."/>
            <person name="Lesny P."/>
            <person name="Martin S."/>
            <person name="Oeyen J.P."/>
            <person name="Petersen M."/>
            <person name="Panagiotis P."/>
            <person name="Wilbrandt J."/>
            <person name="Tanja T."/>
        </authorList>
    </citation>
    <scope>NUCLEOTIDE SEQUENCE</scope>
    <source>
        <strain evidence="8">GBR_01_08_01A</strain>
        <tissue evidence="8">Thorax + abdomen</tissue>
    </source>
</reference>
<dbReference type="Pfam" id="PF00135">
    <property type="entry name" value="COesterase"/>
    <property type="match status" value="1"/>
</dbReference>
<dbReference type="InterPro" id="IPR029058">
    <property type="entry name" value="AB_hydrolase_fold"/>
</dbReference>
<dbReference type="PANTHER" id="PTHR43142">
    <property type="entry name" value="CARBOXYLIC ESTER HYDROLASE"/>
    <property type="match status" value="1"/>
</dbReference>
<keyword evidence="4" id="KW-1015">Disulfide bond</keyword>
<keyword evidence="3 6" id="KW-0378">Hydrolase</keyword>
<dbReference type="InterPro" id="IPR019819">
    <property type="entry name" value="Carboxylesterase_B_CS"/>
</dbReference>
<dbReference type="PROSITE" id="PS00122">
    <property type="entry name" value="CARBOXYLESTERASE_B_1"/>
    <property type="match status" value="1"/>
</dbReference>
<dbReference type="PANTHER" id="PTHR43142:SF1">
    <property type="entry name" value="CARBOXYLIC ESTER HYDROLASE"/>
    <property type="match status" value="1"/>
</dbReference>
<evidence type="ECO:0000256" key="5">
    <source>
        <dbReference type="ARBA" id="ARBA00023180"/>
    </source>
</evidence>
<proteinExistence type="inferred from homology"/>
<comment type="caution">
    <text evidence="8">The sequence shown here is derived from an EMBL/GenBank/DDBJ whole genome shotgun (WGS) entry which is preliminary data.</text>
</comment>
<organism evidence="8 9">
    <name type="scientific">Odynerus spinipes</name>
    <dbReference type="NCBI Taxonomy" id="1348599"/>
    <lineage>
        <taxon>Eukaryota</taxon>
        <taxon>Metazoa</taxon>
        <taxon>Ecdysozoa</taxon>
        <taxon>Arthropoda</taxon>
        <taxon>Hexapoda</taxon>
        <taxon>Insecta</taxon>
        <taxon>Pterygota</taxon>
        <taxon>Neoptera</taxon>
        <taxon>Endopterygota</taxon>
        <taxon>Hymenoptera</taxon>
        <taxon>Apocrita</taxon>
        <taxon>Aculeata</taxon>
        <taxon>Vespoidea</taxon>
        <taxon>Vespidae</taxon>
        <taxon>Eumeninae</taxon>
        <taxon>Odynerus</taxon>
    </lineage>
</organism>
<evidence type="ECO:0000313" key="9">
    <source>
        <dbReference type="Proteomes" id="UP001258017"/>
    </source>
</evidence>
<name>A0AAD9RXZ8_9HYME</name>
<comment type="similarity">
    <text evidence="1 6">Belongs to the type-B carboxylesterase/lipase family.</text>
</comment>
<dbReference type="SUPFAM" id="SSF53474">
    <property type="entry name" value="alpha/beta-Hydrolases"/>
    <property type="match status" value="1"/>
</dbReference>
<evidence type="ECO:0000256" key="3">
    <source>
        <dbReference type="ARBA" id="ARBA00022801"/>
    </source>
</evidence>
<dbReference type="GO" id="GO:0052689">
    <property type="term" value="F:carboxylic ester hydrolase activity"/>
    <property type="evidence" value="ECO:0007669"/>
    <property type="project" value="UniProtKB-KW"/>
</dbReference>
<evidence type="ECO:0000256" key="4">
    <source>
        <dbReference type="ARBA" id="ARBA00023157"/>
    </source>
</evidence>